<keyword evidence="1" id="KW-0812">Transmembrane</keyword>
<comment type="caution">
    <text evidence="2">The sequence shown here is derived from an EMBL/GenBank/DDBJ whole genome shotgun (WGS) entry which is preliminary data.</text>
</comment>
<gene>
    <name evidence="2" type="ORF">B7P33_00860</name>
</gene>
<dbReference type="Proteomes" id="UP000219559">
    <property type="component" value="Unassembled WGS sequence"/>
</dbReference>
<dbReference type="OrthoDB" id="1151040at2"/>
<sequence>MIKILKYTEYLYLIVAILSAFKIYELWGTDRNYAYIFVFFMVVSVGMFFFKRRYRKRFEQHKKNQGE</sequence>
<keyword evidence="1" id="KW-0472">Membrane</keyword>
<dbReference type="RefSeq" id="WP_097441409.1">
    <property type="nucleotide sequence ID" value="NZ_NBWU01000001.1"/>
</dbReference>
<feature type="transmembrane region" description="Helical" evidence="1">
    <location>
        <begin position="33"/>
        <end position="50"/>
    </location>
</feature>
<name>A0A2A4GBQ7_9FLAO</name>
<keyword evidence="3" id="KW-1185">Reference proteome</keyword>
<evidence type="ECO:0000313" key="3">
    <source>
        <dbReference type="Proteomes" id="UP000219559"/>
    </source>
</evidence>
<dbReference type="AlphaFoldDB" id="A0A2A4GBQ7"/>
<protein>
    <submittedName>
        <fullName evidence="2">Uncharacterized protein</fullName>
    </submittedName>
</protein>
<organism evidence="2 3">
    <name type="scientific">Sediminicola luteus</name>
    <dbReference type="NCBI Taxonomy" id="319238"/>
    <lineage>
        <taxon>Bacteria</taxon>
        <taxon>Pseudomonadati</taxon>
        <taxon>Bacteroidota</taxon>
        <taxon>Flavobacteriia</taxon>
        <taxon>Flavobacteriales</taxon>
        <taxon>Flavobacteriaceae</taxon>
        <taxon>Sediminicola</taxon>
    </lineage>
</organism>
<reference evidence="2 3" key="1">
    <citation type="submission" date="2017-04" db="EMBL/GenBank/DDBJ databases">
        <title>A new member of the family Flavobacteriaceae isolated from ascidians.</title>
        <authorList>
            <person name="Chen L."/>
        </authorList>
    </citation>
    <scope>NUCLEOTIDE SEQUENCE [LARGE SCALE GENOMIC DNA]</scope>
    <source>
        <strain evidence="2 3">HQA918</strain>
    </source>
</reference>
<evidence type="ECO:0000313" key="2">
    <source>
        <dbReference type="EMBL" id="PCE65883.1"/>
    </source>
</evidence>
<keyword evidence="1" id="KW-1133">Transmembrane helix</keyword>
<accession>A0A2A4GBQ7</accession>
<feature type="transmembrane region" description="Helical" evidence="1">
    <location>
        <begin position="7"/>
        <end position="27"/>
    </location>
</feature>
<evidence type="ECO:0000256" key="1">
    <source>
        <dbReference type="SAM" id="Phobius"/>
    </source>
</evidence>
<dbReference type="EMBL" id="NBWU01000001">
    <property type="protein sequence ID" value="PCE65883.1"/>
    <property type="molecule type" value="Genomic_DNA"/>
</dbReference>
<proteinExistence type="predicted"/>